<evidence type="ECO:0000313" key="2">
    <source>
        <dbReference type="Proteomes" id="UP001227268"/>
    </source>
</evidence>
<dbReference type="Proteomes" id="UP001227268">
    <property type="component" value="Unassembled WGS sequence"/>
</dbReference>
<sequence length="267" mass="29223">MDLLNTNQLLSTLTSGTYTYAQEIVVGDRRPKNALLGDLLALLSAVCYAVYVILLKVKIEDEERVDMQLFFGFVGLFNTLFLLPVIPILHYLGIETFQLPNRRDEWIICGINMAITLSSDYLYVLSMLKTTPLVVTIGLSLTIPFAMAGDIIRGASATITWQSLTGAALVIVGFGLMGLEGWEEGMANRVPIVAPILTDDGNEDEYGEEGEDGSSVFSVDSEAHRRLEFPVEEVGVERYRLRRGSSVTRDAAADASGGRRFTIGGDS</sequence>
<organism evidence="1 2">
    <name type="scientific">Naganishia friedmannii</name>
    <dbReference type="NCBI Taxonomy" id="89922"/>
    <lineage>
        <taxon>Eukaryota</taxon>
        <taxon>Fungi</taxon>
        <taxon>Dikarya</taxon>
        <taxon>Basidiomycota</taxon>
        <taxon>Agaricomycotina</taxon>
        <taxon>Tremellomycetes</taxon>
        <taxon>Filobasidiales</taxon>
        <taxon>Filobasidiaceae</taxon>
        <taxon>Naganishia</taxon>
    </lineage>
</organism>
<gene>
    <name evidence="1" type="ORF">QFC21_004462</name>
</gene>
<dbReference type="EMBL" id="JASBWT010000015">
    <property type="protein sequence ID" value="KAJ9098133.1"/>
    <property type="molecule type" value="Genomic_DNA"/>
</dbReference>
<name>A0ACC2VGG5_9TREE</name>
<reference evidence="1" key="1">
    <citation type="submission" date="2023-04" db="EMBL/GenBank/DDBJ databases">
        <title>Draft Genome sequencing of Naganishia species isolated from polar environments using Oxford Nanopore Technology.</title>
        <authorList>
            <person name="Leo P."/>
            <person name="Venkateswaran K."/>
        </authorList>
    </citation>
    <scope>NUCLEOTIDE SEQUENCE</scope>
    <source>
        <strain evidence="1">MNA-CCFEE 5423</strain>
    </source>
</reference>
<accession>A0ACC2VGG5</accession>
<protein>
    <submittedName>
        <fullName evidence="1">Uncharacterized protein</fullName>
    </submittedName>
</protein>
<evidence type="ECO:0000313" key="1">
    <source>
        <dbReference type="EMBL" id="KAJ9098133.1"/>
    </source>
</evidence>
<proteinExistence type="predicted"/>
<keyword evidence="2" id="KW-1185">Reference proteome</keyword>
<comment type="caution">
    <text evidence="1">The sequence shown here is derived from an EMBL/GenBank/DDBJ whole genome shotgun (WGS) entry which is preliminary data.</text>
</comment>